<reference evidence="1" key="1">
    <citation type="journal article" date="2020" name="mSystems">
        <title>Genome- and Community-Level Interaction Insights into Carbon Utilization and Element Cycling Functions of Hydrothermarchaeota in Hydrothermal Sediment.</title>
        <authorList>
            <person name="Zhou Z."/>
            <person name="Liu Y."/>
            <person name="Xu W."/>
            <person name="Pan J."/>
            <person name="Luo Z.H."/>
            <person name="Li M."/>
        </authorList>
    </citation>
    <scope>NUCLEOTIDE SEQUENCE [LARGE SCALE GENOMIC DNA]</scope>
    <source>
        <strain evidence="1">SpSt-464</strain>
    </source>
</reference>
<evidence type="ECO:0008006" key="2">
    <source>
        <dbReference type="Google" id="ProtNLM"/>
    </source>
</evidence>
<dbReference type="EMBL" id="DSTT01000001">
    <property type="protein sequence ID" value="HFK23235.1"/>
    <property type="molecule type" value="Genomic_DNA"/>
</dbReference>
<comment type="caution">
    <text evidence="1">The sequence shown here is derived from an EMBL/GenBank/DDBJ whole genome shotgun (WGS) entry which is preliminary data.</text>
</comment>
<name>A0A7C3J5D6_UNCW3</name>
<sequence>MSKKDLLKIFLIIFMISCAKSGKLEDLNCSMIGINGPSKISVGEQAVFNIVGYDENSNVLKNTSNIKDVEWKVEGENIFIVEKKEKNLLKIKCVKKGTFCIRAKYKNHQTYLIVTVE</sequence>
<gene>
    <name evidence="1" type="ORF">ENS15_01065</name>
</gene>
<protein>
    <recommendedName>
        <fullName evidence="2">BIG2 domain-containing protein</fullName>
    </recommendedName>
</protein>
<proteinExistence type="predicted"/>
<organism evidence="1">
    <name type="scientific">candidate division WOR-3 bacterium</name>
    <dbReference type="NCBI Taxonomy" id="2052148"/>
    <lineage>
        <taxon>Bacteria</taxon>
        <taxon>Bacteria division WOR-3</taxon>
    </lineage>
</organism>
<accession>A0A7C3J5D6</accession>
<evidence type="ECO:0000313" key="1">
    <source>
        <dbReference type="EMBL" id="HFK23235.1"/>
    </source>
</evidence>
<dbReference type="Gene3D" id="2.60.40.1080">
    <property type="match status" value="1"/>
</dbReference>
<dbReference type="AlphaFoldDB" id="A0A7C3J5D6"/>